<keyword evidence="2" id="KW-1185">Reference proteome</keyword>
<dbReference type="InterPro" id="IPR010985">
    <property type="entry name" value="Ribbon_hlx_hlx"/>
</dbReference>
<organism evidence="1 2">
    <name type="scientific">Halarchaeum grantii</name>
    <dbReference type="NCBI Taxonomy" id="1193105"/>
    <lineage>
        <taxon>Archaea</taxon>
        <taxon>Methanobacteriati</taxon>
        <taxon>Methanobacteriota</taxon>
        <taxon>Stenosarchaea group</taxon>
        <taxon>Halobacteria</taxon>
        <taxon>Halobacteriales</taxon>
        <taxon>Halobacteriaceae</taxon>
    </lineage>
</organism>
<dbReference type="RefSeq" id="WP_188883974.1">
    <property type="nucleotide sequence ID" value="NZ_BMPF01000003.1"/>
</dbReference>
<reference evidence="1 2" key="1">
    <citation type="journal article" date="2019" name="Int. J. Syst. Evol. Microbiol.">
        <title>The Global Catalogue of Microorganisms (GCM) 10K type strain sequencing project: providing services to taxonomists for standard genome sequencing and annotation.</title>
        <authorList>
            <consortium name="The Broad Institute Genomics Platform"/>
            <consortium name="The Broad Institute Genome Sequencing Center for Infectious Disease"/>
            <person name="Wu L."/>
            <person name="Ma J."/>
        </authorList>
    </citation>
    <scope>NUCLEOTIDE SEQUENCE [LARGE SCALE GENOMIC DNA]</scope>
    <source>
        <strain evidence="1 2">JCM 19585</strain>
    </source>
</reference>
<evidence type="ECO:0008006" key="3">
    <source>
        <dbReference type="Google" id="ProtNLM"/>
    </source>
</evidence>
<proteinExistence type="predicted"/>
<dbReference type="GO" id="GO:0006355">
    <property type="term" value="P:regulation of DNA-templated transcription"/>
    <property type="evidence" value="ECO:0007669"/>
    <property type="project" value="InterPro"/>
</dbReference>
<accession>A0A830F515</accession>
<comment type="caution">
    <text evidence="1">The sequence shown here is derived from an EMBL/GenBank/DDBJ whole genome shotgun (WGS) entry which is preliminary data.</text>
</comment>
<name>A0A830F515_9EURY</name>
<dbReference type="EMBL" id="BMPF01000003">
    <property type="protein sequence ID" value="GGL39409.1"/>
    <property type="molecule type" value="Genomic_DNA"/>
</dbReference>
<evidence type="ECO:0000313" key="1">
    <source>
        <dbReference type="EMBL" id="GGL39409.1"/>
    </source>
</evidence>
<dbReference type="SUPFAM" id="SSF47598">
    <property type="entry name" value="Ribbon-helix-helix"/>
    <property type="match status" value="1"/>
</dbReference>
<gene>
    <name evidence="1" type="ORF">GCM10009037_23960</name>
</gene>
<dbReference type="AlphaFoldDB" id="A0A830F515"/>
<sequence>MVKSTVRFPEEVLDAVEELVERDLFTNRSEFQRFAVECILAQVDEEYEPQMLDYDELYSEVFPEESTDDPAGVPDAASMEEEFLQTAARVRQFAMRGEIETAEELVDTRYSPADPRALLLEDFLAGYRD</sequence>
<protein>
    <recommendedName>
        <fullName evidence="3">Transcriptional regulator, contains Arc/MetJ-type RHH (Ribbon-helix-helix) DNA-binding domain</fullName>
    </recommendedName>
</protein>
<dbReference type="OrthoDB" id="200459at2157"/>
<dbReference type="CDD" id="cd22231">
    <property type="entry name" value="RHH_NikR_HicB-like"/>
    <property type="match status" value="1"/>
</dbReference>
<dbReference type="Proteomes" id="UP000628840">
    <property type="component" value="Unassembled WGS sequence"/>
</dbReference>
<evidence type="ECO:0000313" key="2">
    <source>
        <dbReference type="Proteomes" id="UP000628840"/>
    </source>
</evidence>